<evidence type="ECO:0000313" key="3">
    <source>
        <dbReference type="EMBL" id="MCP3420954.1"/>
    </source>
</evidence>
<feature type="compositionally biased region" description="Polar residues" evidence="1">
    <location>
        <begin position="1"/>
        <end position="12"/>
    </location>
</feature>
<keyword evidence="4" id="KW-1185">Reference proteome</keyword>
<feature type="domain" description="DUF5709" evidence="2">
    <location>
        <begin position="134"/>
        <end position="181"/>
    </location>
</feature>
<sequence>MSSDQPDISSEIGTDPAVDVTGDSTDNESYHGYSVDDENQPQGEGDSLVDDRGLAEPLDEGYSPPEKWSAAQGFGNTPLEESQGESLDQRVEQEVPEPDPYEVAGEEAARGDLAAMVAEDSSDGEAVQAELEAAGGERAGRLVAADEGVRTDTEKDLVAEDVGIDGAAAGAEEAAVHVVDDPEVADPVLLDAEVVDEEPTGRE</sequence>
<organism evidence="3 4">
    <name type="scientific">Nocardioides pinisoli</name>
    <dbReference type="NCBI Taxonomy" id="2950279"/>
    <lineage>
        <taxon>Bacteria</taxon>
        <taxon>Bacillati</taxon>
        <taxon>Actinomycetota</taxon>
        <taxon>Actinomycetes</taxon>
        <taxon>Propionibacteriales</taxon>
        <taxon>Nocardioidaceae</taxon>
        <taxon>Nocardioides</taxon>
    </lineage>
</organism>
<dbReference type="EMBL" id="JANARS010000002">
    <property type="protein sequence ID" value="MCP3420954.1"/>
    <property type="molecule type" value="Genomic_DNA"/>
</dbReference>
<gene>
    <name evidence="3" type="ORF">NCI01_04025</name>
</gene>
<dbReference type="RefSeq" id="WP_254180197.1">
    <property type="nucleotide sequence ID" value="NZ_JANARS010000002.1"/>
</dbReference>
<accession>A0ABT1KUB2</accession>
<dbReference type="Proteomes" id="UP001204524">
    <property type="component" value="Unassembled WGS sequence"/>
</dbReference>
<dbReference type="Pfam" id="PF18970">
    <property type="entry name" value="DUF5709"/>
    <property type="match status" value="1"/>
</dbReference>
<feature type="region of interest" description="Disordered" evidence="1">
    <location>
        <begin position="1"/>
        <end position="102"/>
    </location>
</feature>
<evidence type="ECO:0000259" key="2">
    <source>
        <dbReference type="Pfam" id="PF18970"/>
    </source>
</evidence>
<dbReference type="InterPro" id="IPR043763">
    <property type="entry name" value="DUF5709"/>
</dbReference>
<evidence type="ECO:0000256" key="1">
    <source>
        <dbReference type="SAM" id="MobiDB-lite"/>
    </source>
</evidence>
<reference evidence="3 4" key="1">
    <citation type="submission" date="2022-06" db="EMBL/GenBank/DDBJ databases">
        <authorList>
            <person name="So Y."/>
        </authorList>
    </citation>
    <scope>NUCLEOTIDE SEQUENCE [LARGE SCALE GENOMIC DNA]</scope>
    <source>
        <strain evidence="3 4">STR3</strain>
    </source>
</reference>
<comment type="caution">
    <text evidence="3">The sequence shown here is derived from an EMBL/GenBank/DDBJ whole genome shotgun (WGS) entry which is preliminary data.</text>
</comment>
<protein>
    <submittedName>
        <fullName evidence="3">DUF5709 domain-containing protein</fullName>
    </submittedName>
</protein>
<evidence type="ECO:0000313" key="4">
    <source>
        <dbReference type="Proteomes" id="UP001204524"/>
    </source>
</evidence>
<name>A0ABT1KUB2_9ACTN</name>
<proteinExistence type="predicted"/>